<sequence length="288" mass="33154">MKLYPIQCGNFKLDGGAMFGVVPKSLWQKTNPADEKNLIEMGMRSLLIEDGKKLILIDCGLGQKQDEKFFGHYSLYGDDSLEKNLSRYGFVKDDITDVFLTHLHFDHCGGAIEWNDDRTGYRPAFRNAQFWTNENHWQWATEPNPREKASFLKENIFPMQESGQLNFVPLPTTGNYGFAPDLKMDIIFVDGHTEKQMLPVIQYQEKTIVFAADLIPTAGHVPLVYVMGYDTRPLLTMEEKEKFLKQCVDNEYLLFLEHDAHHELASVKMTEKGVKLDDTFSFNEVFGY</sequence>
<dbReference type="CDD" id="cd16281">
    <property type="entry name" value="metallo-hydrolase-like_MBL-fold"/>
    <property type="match status" value="1"/>
</dbReference>
<keyword evidence="2" id="KW-0479">Metal-binding</keyword>
<dbReference type="InterPro" id="IPR001279">
    <property type="entry name" value="Metallo-B-lactamas"/>
</dbReference>
<organism evidence="6 7">
    <name type="scientific">Chryseobacterium taklimakanense</name>
    <dbReference type="NCBI Taxonomy" id="536441"/>
    <lineage>
        <taxon>Bacteria</taxon>
        <taxon>Pseudomonadati</taxon>
        <taxon>Bacteroidota</taxon>
        <taxon>Flavobacteriia</taxon>
        <taxon>Flavobacteriales</taxon>
        <taxon>Weeksellaceae</taxon>
        <taxon>Chryseobacterium group</taxon>
        <taxon>Chryseobacterium</taxon>
    </lineage>
</organism>
<dbReference type="InterPro" id="IPR051013">
    <property type="entry name" value="MBL_superfamily_lactonases"/>
</dbReference>
<gene>
    <name evidence="6" type="primary">ytnP</name>
    <name evidence="6" type="ORF">SAMEA4412677_01259</name>
</gene>
<evidence type="ECO:0000259" key="5">
    <source>
        <dbReference type="SMART" id="SM00849"/>
    </source>
</evidence>
<dbReference type="KEGG" id="ctak:4412677_01259"/>
<keyword evidence="7" id="KW-1185">Reference proteome</keyword>
<dbReference type="RefSeq" id="WP_095071506.1">
    <property type="nucleotide sequence ID" value="NZ_LT906465.1"/>
</dbReference>
<dbReference type="Pfam" id="PF00753">
    <property type="entry name" value="Lactamase_B"/>
    <property type="match status" value="1"/>
</dbReference>
<evidence type="ECO:0000256" key="2">
    <source>
        <dbReference type="ARBA" id="ARBA00022723"/>
    </source>
</evidence>
<dbReference type="PANTHER" id="PTHR42978">
    <property type="entry name" value="QUORUM-QUENCHING LACTONASE YTNP-RELATED-RELATED"/>
    <property type="match status" value="1"/>
</dbReference>
<dbReference type="SUPFAM" id="SSF56281">
    <property type="entry name" value="Metallo-hydrolase/oxidoreductase"/>
    <property type="match status" value="1"/>
</dbReference>
<keyword evidence="3" id="KW-0378">Hydrolase</keyword>
<accession>A0A239X9X0</accession>
<evidence type="ECO:0000313" key="6">
    <source>
        <dbReference type="EMBL" id="SNV43461.1"/>
    </source>
</evidence>
<feature type="domain" description="Metallo-beta-lactamase" evidence="5">
    <location>
        <begin position="42"/>
        <end position="258"/>
    </location>
</feature>
<proteinExistence type="inferred from homology"/>
<dbReference type="GO" id="GO:0016787">
    <property type="term" value="F:hydrolase activity"/>
    <property type="evidence" value="ECO:0007669"/>
    <property type="project" value="UniProtKB-KW"/>
</dbReference>
<evidence type="ECO:0000256" key="4">
    <source>
        <dbReference type="ARBA" id="ARBA00022833"/>
    </source>
</evidence>
<dbReference type="PANTHER" id="PTHR42978:SF6">
    <property type="entry name" value="QUORUM-QUENCHING LACTONASE YTNP-RELATED"/>
    <property type="match status" value="1"/>
</dbReference>
<reference evidence="6 7" key="1">
    <citation type="submission" date="2017-06" db="EMBL/GenBank/DDBJ databases">
        <authorList>
            <consortium name="Pathogen Informatics"/>
        </authorList>
    </citation>
    <scope>NUCLEOTIDE SEQUENCE [LARGE SCALE GENOMIC DNA]</scope>
    <source>
        <strain evidence="6 7">NCTC13490</strain>
    </source>
</reference>
<dbReference type="Proteomes" id="UP000215196">
    <property type="component" value="Chromosome 1"/>
</dbReference>
<dbReference type="SMART" id="SM00849">
    <property type="entry name" value="Lactamase_B"/>
    <property type="match status" value="1"/>
</dbReference>
<evidence type="ECO:0000313" key="7">
    <source>
        <dbReference type="Proteomes" id="UP000215196"/>
    </source>
</evidence>
<evidence type="ECO:0000256" key="3">
    <source>
        <dbReference type="ARBA" id="ARBA00022801"/>
    </source>
</evidence>
<dbReference type="InterPro" id="IPR036866">
    <property type="entry name" value="RibonucZ/Hydroxyglut_hydro"/>
</dbReference>
<dbReference type="Gene3D" id="3.60.15.10">
    <property type="entry name" value="Ribonuclease Z/Hydroxyacylglutathione hydrolase-like"/>
    <property type="match status" value="1"/>
</dbReference>
<evidence type="ECO:0000256" key="1">
    <source>
        <dbReference type="ARBA" id="ARBA00007749"/>
    </source>
</evidence>
<dbReference type="GO" id="GO:0046872">
    <property type="term" value="F:metal ion binding"/>
    <property type="evidence" value="ECO:0007669"/>
    <property type="project" value="UniProtKB-KW"/>
</dbReference>
<keyword evidence="4" id="KW-0862">Zinc</keyword>
<comment type="similarity">
    <text evidence="1">Belongs to the metallo-beta-lactamase superfamily.</text>
</comment>
<name>A0A239X9X0_9FLAO</name>
<protein>
    <submittedName>
        <fullName evidence="6">Metallo-beta-lactamase superfamily</fullName>
    </submittedName>
</protein>
<dbReference type="AlphaFoldDB" id="A0A239X9X0"/>
<dbReference type="EMBL" id="LT906465">
    <property type="protein sequence ID" value="SNV43461.1"/>
    <property type="molecule type" value="Genomic_DNA"/>
</dbReference>